<dbReference type="PANTHER" id="PTHR22849:SF133">
    <property type="entry name" value="U-BOX DOMAIN-CONTAINING PROTEIN"/>
    <property type="match status" value="1"/>
</dbReference>
<dbReference type="CDD" id="cd16664">
    <property type="entry name" value="RING-Ubox_PUB"/>
    <property type="match status" value="1"/>
</dbReference>
<evidence type="ECO:0000256" key="2">
    <source>
        <dbReference type="ARBA" id="ARBA00004906"/>
    </source>
</evidence>
<dbReference type="GO" id="GO:0006952">
    <property type="term" value="P:defense response"/>
    <property type="evidence" value="ECO:0007669"/>
    <property type="project" value="UniProtKB-ARBA"/>
</dbReference>
<dbReference type="Pfam" id="PF04564">
    <property type="entry name" value="U-box"/>
    <property type="match status" value="1"/>
</dbReference>
<dbReference type="GeneID" id="107804967"/>
<evidence type="ECO:0000259" key="6">
    <source>
        <dbReference type="PROSITE" id="PS51698"/>
    </source>
</evidence>
<dbReference type="InterPro" id="IPR045210">
    <property type="entry name" value="RING-Ubox_PUB"/>
</dbReference>
<dbReference type="InterPro" id="IPR011989">
    <property type="entry name" value="ARM-like"/>
</dbReference>
<evidence type="ECO:0000256" key="4">
    <source>
        <dbReference type="ARBA" id="ARBA00022786"/>
    </source>
</evidence>
<evidence type="ECO:0000256" key="3">
    <source>
        <dbReference type="ARBA" id="ARBA00022679"/>
    </source>
</evidence>
<protein>
    <recommendedName>
        <fullName evidence="5 6">U-box domain-containing protein</fullName>
        <ecNumber evidence="5">2.3.2.27</ecNumber>
    </recommendedName>
    <alternativeName>
        <fullName evidence="5">RING-type E3 ubiquitin transferase PUB</fullName>
    </alternativeName>
</protein>
<dbReference type="STRING" id="4097.A0A1S4B6B8"/>
<dbReference type="SMR" id="A0A1S4B6B8"/>
<dbReference type="Gene3D" id="1.25.10.10">
    <property type="entry name" value="Leucine-rich Repeat Variant"/>
    <property type="match status" value="1"/>
</dbReference>
<dbReference type="OrthoDB" id="10064100at2759"/>
<dbReference type="InterPro" id="IPR013083">
    <property type="entry name" value="Znf_RING/FYVE/PHD"/>
</dbReference>
<dbReference type="SUPFAM" id="SSF48371">
    <property type="entry name" value="ARM repeat"/>
    <property type="match status" value="1"/>
</dbReference>
<keyword evidence="3 5" id="KW-0808">Transferase</keyword>
<evidence type="ECO:0000256" key="1">
    <source>
        <dbReference type="ARBA" id="ARBA00000900"/>
    </source>
</evidence>
<dbReference type="InterPro" id="IPR058678">
    <property type="entry name" value="ARM_PUB"/>
</dbReference>
<dbReference type="KEGG" id="nta:107804967"/>
<dbReference type="PaxDb" id="4097-A0A1S4B6B8"/>
<accession>A0A1S4B6B8</accession>
<dbReference type="EC" id="2.3.2.27" evidence="5"/>
<dbReference type="UniPathway" id="UPA00143"/>
<reference evidence="7" key="1">
    <citation type="journal article" date="2014" name="Nat. Commun.">
        <title>The tobacco genome sequence and its comparison with those of tomato and potato.</title>
        <authorList>
            <person name="Sierro N."/>
            <person name="Battey J.N."/>
            <person name="Ouadi S."/>
            <person name="Bakaher N."/>
            <person name="Bovet L."/>
            <person name="Willig A."/>
            <person name="Goepfert S."/>
            <person name="Peitsch M.C."/>
            <person name="Ivanov N.V."/>
        </authorList>
    </citation>
    <scope>NUCLEOTIDE SEQUENCE [LARGE SCALE GENOMIC DNA]</scope>
</reference>
<proteinExistence type="predicted"/>
<comment type="catalytic activity">
    <reaction evidence="1 5">
        <text>S-ubiquitinyl-[E2 ubiquitin-conjugating enzyme]-L-cysteine + [acceptor protein]-L-lysine = [E2 ubiquitin-conjugating enzyme]-L-cysteine + N(6)-ubiquitinyl-[acceptor protein]-L-lysine.</text>
        <dbReference type="EC" id="2.3.2.27"/>
    </reaction>
</comment>
<dbReference type="PANTHER" id="PTHR22849">
    <property type="entry name" value="WDSAM1 PROTEIN"/>
    <property type="match status" value="1"/>
</dbReference>
<dbReference type="Pfam" id="PF25598">
    <property type="entry name" value="ARM_PUB"/>
    <property type="match status" value="1"/>
</dbReference>
<dbReference type="InterPro" id="IPR016024">
    <property type="entry name" value="ARM-type_fold"/>
</dbReference>
<dbReference type="InterPro" id="IPR045185">
    <property type="entry name" value="PUB22/23/24-like"/>
</dbReference>
<dbReference type="Proteomes" id="UP000790787">
    <property type="component" value="Chromosome 19"/>
</dbReference>
<keyword evidence="7" id="KW-1185">Reference proteome</keyword>
<dbReference type="Gene3D" id="3.30.40.10">
    <property type="entry name" value="Zinc/RING finger domain, C3HC4 (zinc finger)"/>
    <property type="match status" value="1"/>
</dbReference>
<dbReference type="InterPro" id="IPR003613">
    <property type="entry name" value="Ubox_domain"/>
</dbReference>
<dbReference type="GO" id="GO:0061630">
    <property type="term" value="F:ubiquitin protein ligase activity"/>
    <property type="evidence" value="ECO:0007669"/>
    <property type="project" value="UniProtKB-UniRule"/>
</dbReference>
<dbReference type="GO" id="GO:0016567">
    <property type="term" value="P:protein ubiquitination"/>
    <property type="evidence" value="ECO:0007669"/>
    <property type="project" value="UniProtKB-UniRule"/>
</dbReference>
<dbReference type="RefSeq" id="XP_016484421.2">
    <property type="nucleotide sequence ID" value="XM_016628935.2"/>
</dbReference>
<comment type="pathway">
    <text evidence="2 5">Protein modification; protein ubiquitination.</text>
</comment>
<sequence>MAEVEVPDYFLCPISMQMMRDPVTTSTGITYDRENIEKWLIKFKNTTCPVTKQELLTIDLTPNHTLRRLIQSWCIMNSSNGVEPIPTPKPQVTKIHVLKLLKKAMESPEIQLSCLRKLRSIAHSSESNKKCLESVGVIDFLASIIKKKEVAFVEDSEYVSYDIVSRKILHTPMELTKASDEALDILFHLNPSNEDLKKFISQDELFLDSLLHFLKCGNNQSRAYAITLLKSAFNAADPGFLIGVKQEYFKGILSVLKTKITQQATKAALKLLVELCPWGRNRIKAIEVGAVSTLIELLLDTNERRSCELMLTILHQLCSCAEGRAELSSHGAGVAIVSKKILRVSQVASDRAVRILSSISKFSANSRVLQEMLQVGVVSKLCLVLQMDSCSKTKDRAKEILRLHSRVWRDSSCIPPYLLSSYPS</sequence>
<evidence type="ECO:0000256" key="5">
    <source>
        <dbReference type="RuleBase" id="RU369093"/>
    </source>
</evidence>
<dbReference type="FunFam" id="3.30.40.10:FF:000437">
    <property type="entry name" value="RING-type E3 ubiquitin transferase"/>
    <property type="match status" value="1"/>
</dbReference>
<evidence type="ECO:0000313" key="8">
    <source>
        <dbReference type="RefSeq" id="XP_016484421.2"/>
    </source>
</evidence>
<name>A0A1S4B6B8_TOBAC</name>
<dbReference type="OMA" id="QCGVRTK"/>
<gene>
    <name evidence="8" type="primary">LOC107804967</name>
</gene>
<dbReference type="AlphaFoldDB" id="A0A1S4B6B8"/>
<dbReference type="SMART" id="SM00504">
    <property type="entry name" value="Ubox"/>
    <property type="match status" value="1"/>
</dbReference>
<dbReference type="PROSITE" id="PS51698">
    <property type="entry name" value="U_BOX"/>
    <property type="match status" value="1"/>
</dbReference>
<organism evidence="7 8">
    <name type="scientific">Nicotiana tabacum</name>
    <name type="common">Common tobacco</name>
    <dbReference type="NCBI Taxonomy" id="4097"/>
    <lineage>
        <taxon>Eukaryota</taxon>
        <taxon>Viridiplantae</taxon>
        <taxon>Streptophyta</taxon>
        <taxon>Embryophyta</taxon>
        <taxon>Tracheophyta</taxon>
        <taxon>Spermatophyta</taxon>
        <taxon>Magnoliopsida</taxon>
        <taxon>eudicotyledons</taxon>
        <taxon>Gunneridae</taxon>
        <taxon>Pentapetalae</taxon>
        <taxon>asterids</taxon>
        <taxon>lamiids</taxon>
        <taxon>Solanales</taxon>
        <taxon>Solanaceae</taxon>
        <taxon>Nicotianoideae</taxon>
        <taxon>Nicotianeae</taxon>
        <taxon>Nicotiana</taxon>
    </lineage>
</organism>
<evidence type="ECO:0000313" key="7">
    <source>
        <dbReference type="Proteomes" id="UP000790787"/>
    </source>
</evidence>
<reference evidence="8" key="2">
    <citation type="submission" date="2025-08" db="UniProtKB">
        <authorList>
            <consortium name="RefSeq"/>
        </authorList>
    </citation>
    <scope>IDENTIFICATION</scope>
    <source>
        <tissue evidence="8">Leaf</tissue>
    </source>
</reference>
<comment type="function">
    <text evidence="5">Functions as an E3 ubiquitin ligase.</text>
</comment>
<keyword evidence="4 5" id="KW-0833">Ubl conjugation pathway</keyword>
<dbReference type="RefSeq" id="XP_016484421.1">
    <property type="nucleotide sequence ID" value="XM_016628935.1"/>
</dbReference>
<dbReference type="SUPFAM" id="SSF57850">
    <property type="entry name" value="RING/U-box"/>
    <property type="match status" value="1"/>
</dbReference>